<dbReference type="Gene3D" id="2.40.420.20">
    <property type="match status" value="1"/>
</dbReference>
<evidence type="ECO:0000256" key="1">
    <source>
        <dbReference type="SAM" id="MobiDB-lite"/>
    </source>
</evidence>
<reference evidence="2 3" key="1">
    <citation type="submission" date="2024-09" db="EMBL/GenBank/DDBJ databases">
        <authorList>
            <person name="Sun Q."/>
            <person name="Mori K."/>
        </authorList>
    </citation>
    <scope>NUCLEOTIDE SEQUENCE [LARGE SCALE GENOMIC DNA]</scope>
    <source>
        <strain evidence="2 3">JCM 11683</strain>
    </source>
</reference>
<evidence type="ECO:0000313" key="3">
    <source>
        <dbReference type="Proteomes" id="UP001589707"/>
    </source>
</evidence>
<protein>
    <submittedName>
        <fullName evidence="2">Uncharacterized protein</fullName>
    </submittedName>
</protein>
<gene>
    <name evidence="2" type="ORF">ACFFN1_00105</name>
</gene>
<dbReference type="RefSeq" id="WP_376837464.1">
    <property type="nucleotide sequence ID" value="NZ_JBHMAU010000002.1"/>
</dbReference>
<evidence type="ECO:0000313" key="2">
    <source>
        <dbReference type="EMBL" id="MFB9774842.1"/>
    </source>
</evidence>
<organism evidence="2 3">
    <name type="scientific">Brevibacterium otitidis</name>
    <dbReference type="NCBI Taxonomy" id="53364"/>
    <lineage>
        <taxon>Bacteria</taxon>
        <taxon>Bacillati</taxon>
        <taxon>Actinomycetota</taxon>
        <taxon>Actinomycetes</taxon>
        <taxon>Micrococcales</taxon>
        <taxon>Brevibacteriaceae</taxon>
        <taxon>Brevibacterium</taxon>
    </lineage>
</organism>
<dbReference type="Proteomes" id="UP001589707">
    <property type="component" value="Unassembled WGS sequence"/>
</dbReference>
<name>A0ABV5WZ91_9MICO</name>
<comment type="caution">
    <text evidence="2">The sequence shown here is derived from an EMBL/GenBank/DDBJ whole genome shotgun (WGS) entry which is preliminary data.</text>
</comment>
<proteinExistence type="predicted"/>
<sequence>MTSESPATVDQVIPPPDAEQSPPAETGSGARGAESGDDAAGTAADATVILKLPDGIEPAAGAARIVIEAGPDDALRVPATAVHMRSSGETYIDRIAGEATEPVVVTVVFEADGYAAVQSAQLQKGDRIVIHGRGR</sequence>
<accession>A0ABV5WZ91</accession>
<feature type="region of interest" description="Disordered" evidence="1">
    <location>
        <begin position="1"/>
        <end position="42"/>
    </location>
</feature>
<dbReference type="EMBL" id="JBHMAU010000002">
    <property type="protein sequence ID" value="MFB9774842.1"/>
    <property type="molecule type" value="Genomic_DNA"/>
</dbReference>
<keyword evidence="3" id="KW-1185">Reference proteome</keyword>